<keyword evidence="11 14" id="KW-1133">Transmembrane helix</keyword>
<dbReference type="GO" id="GO:0000155">
    <property type="term" value="F:phosphorelay sensor kinase activity"/>
    <property type="evidence" value="ECO:0007669"/>
    <property type="project" value="InterPro"/>
</dbReference>
<organism evidence="16 17">
    <name type="scientific">Novibacillus thermophilus</name>
    <dbReference type="NCBI Taxonomy" id="1471761"/>
    <lineage>
        <taxon>Bacteria</taxon>
        <taxon>Bacillati</taxon>
        <taxon>Bacillota</taxon>
        <taxon>Bacilli</taxon>
        <taxon>Bacillales</taxon>
        <taxon>Thermoactinomycetaceae</taxon>
        <taxon>Novibacillus</taxon>
    </lineage>
</organism>
<dbReference type="SUPFAM" id="SSF47384">
    <property type="entry name" value="Homodimeric domain of signal transducing histidine kinase"/>
    <property type="match status" value="1"/>
</dbReference>
<feature type="domain" description="Histidine kinase" evidence="15">
    <location>
        <begin position="131"/>
        <end position="349"/>
    </location>
</feature>
<dbReference type="STRING" id="1471761.B0W44_01350"/>
<keyword evidence="9" id="KW-0418">Kinase</keyword>
<dbReference type="InterPro" id="IPR003661">
    <property type="entry name" value="HisK_dim/P_dom"/>
</dbReference>
<evidence type="ECO:0000256" key="14">
    <source>
        <dbReference type="SAM" id="Phobius"/>
    </source>
</evidence>
<keyword evidence="13 14" id="KW-0472">Membrane</keyword>
<comment type="catalytic activity">
    <reaction evidence="1">
        <text>ATP + protein L-histidine = ADP + protein N-phospho-L-histidine.</text>
        <dbReference type="EC" id="2.7.13.3"/>
    </reaction>
</comment>
<keyword evidence="12" id="KW-0902">Two-component regulatory system</keyword>
<evidence type="ECO:0000256" key="2">
    <source>
        <dbReference type="ARBA" id="ARBA00004651"/>
    </source>
</evidence>
<keyword evidence="7 14" id="KW-0812">Transmembrane</keyword>
<dbReference type="GO" id="GO:0005524">
    <property type="term" value="F:ATP binding"/>
    <property type="evidence" value="ECO:0007669"/>
    <property type="project" value="UniProtKB-KW"/>
</dbReference>
<dbReference type="Pfam" id="PF00512">
    <property type="entry name" value="HisKA"/>
    <property type="match status" value="1"/>
</dbReference>
<dbReference type="Pfam" id="PF02518">
    <property type="entry name" value="HATPase_c"/>
    <property type="match status" value="1"/>
</dbReference>
<dbReference type="CDD" id="cd16948">
    <property type="entry name" value="HATPase_BceS-YxdK-YvcQ-like"/>
    <property type="match status" value="1"/>
</dbReference>
<evidence type="ECO:0000256" key="1">
    <source>
        <dbReference type="ARBA" id="ARBA00000085"/>
    </source>
</evidence>
<dbReference type="GO" id="GO:0016036">
    <property type="term" value="P:cellular response to phosphate starvation"/>
    <property type="evidence" value="ECO:0007669"/>
    <property type="project" value="TreeGrafter"/>
</dbReference>
<sequence length="354" mass="41292">MNVKSFLVDRIVYIVAYAFNVALVLIVVQLGLFENDAPLSWENVLYAVVLSAVVFILFFFLDYVRQRPFYKRLNLLRQRGIDPANAPLLQRPVTREQNVFREVLEQQHRDNASRLAQLRQHRKQHVHFVNQWVHQMKTPVSVIQLLLQKLAETRGYAEQRTIRDSMWEETEKLVHGLETMLYTARLDDFALDVKGDRVDVVHLLREVVHQHKKACIRYAVFPKMETEQEEVVVQTDAKWMRFVLNQLMTNGIKYSRNQPGSQTLQIRVFEDEVGWHVSIRDEGIGIPKQDLPRVFDAFFTGANGREFPESTGMGLYLAKQVCDRLGHRLRLQSEVGEGTTATVTFLKNRHVHER</sequence>
<dbReference type="InterPro" id="IPR003594">
    <property type="entry name" value="HATPase_dom"/>
</dbReference>
<dbReference type="PROSITE" id="PS50109">
    <property type="entry name" value="HIS_KIN"/>
    <property type="match status" value="1"/>
</dbReference>
<evidence type="ECO:0000256" key="6">
    <source>
        <dbReference type="ARBA" id="ARBA00022679"/>
    </source>
</evidence>
<evidence type="ECO:0000256" key="5">
    <source>
        <dbReference type="ARBA" id="ARBA00022553"/>
    </source>
</evidence>
<dbReference type="SMART" id="SM00387">
    <property type="entry name" value="HATPase_c"/>
    <property type="match status" value="1"/>
</dbReference>
<proteinExistence type="predicted"/>
<keyword evidence="6" id="KW-0808">Transferase</keyword>
<evidence type="ECO:0000256" key="8">
    <source>
        <dbReference type="ARBA" id="ARBA00022741"/>
    </source>
</evidence>
<reference evidence="16 17" key="1">
    <citation type="journal article" date="2015" name="Int. J. Syst. Evol. Microbiol.">
        <title>Novibacillus thermophilus gen. nov., sp. nov., a Gram-staining-negative and moderately thermophilic member of the family Thermoactinomycetaceae.</title>
        <authorList>
            <person name="Yang G."/>
            <person name="Chen J."/>
            <person name="Zhou S."/>
        </authorList>
    </citation>
    <scope>NUCLEOTIDE SEQUENCE [LARGE SCALE GENOMIC DNA]</scope>
    <source>
        <strain evidence="16 17">SG-1</strain>
    </source>
</reference>
<dbReference type="Gene3D" id="3.30.565.10">
    <property type="entry name" value="Histidine kinase-like ATPase, C-terminal domain"/>
    <property type="match status" value="1"/>
</dbReference>
<dbReference type="Proteomes" id="UP000188603">
    <property type="component" value="Chromosome"/>
</dbReference>
<dbReference type="SUPFAM" id="SSF55874">
    <property type="entry name" value="ATPase domain of HSP90 chaperone/DNA topoisomerase II/histidine kinase"/>
    <property type="match status" value="1"/>
</dbReference>
<dbReference type="Gene3D" id="1.10.287.130">
    <property type="match status" value="1"/>
</dbReference>
<evidence type="ECO:0000256" key="9">
    <source>
        <dbReference type="ARBA" id="ARBA00022777"/>
    </source>
</evidence>
<protein>
    <recommendedName>
        <fullName evidence="3">histidine kinase</fullName>
        <ecNumber evidence="3">2.7.13.3</ecNumber>
    </recommendedName>
</protein>
<feature type="transmembrane region" description="Helical" evidence="14">
    <location>
        <begin position="12"/>
        <end position="32"/>
    </location>
</feature>
<name>A0A1U9K3L6_9BACL</name>
<dbReference type="InterPro" id="IPR005467">
    <property type="entry name" value="His_kinase_dom"/>
</dbReference>
<dbReference type="InterPro" id="IPR036890">
    <property type="entry name" value="HATPase_C_sf"/>
</dbReference>
<dbReference type="PRINTS" id="PR00344">
    <property type="entry name" value="BCTRLSENSOR"/>
</dbReference>
<evidence type="ECO:0000256" key="13">
    <source>
        <dbReference type="ARBA" id="ARBA00023136"/>
    </source>
</evidence>
<evidence type="ECO:0000256" key="4">
    <source>
        <dbReference type="ARBA" id="ARBA00022475"/>
    </source>
</evidence>
<keyword evidence="8" id="KW-0547">Nucleotide-binding</keyword>
<dbReference type="InterPro" id="IPR036097">
    <property type="entry name" value="HisK_dim/P_sf"/>
</dbReference>
<feature type="transmembrane region" description="Helical" evidence="14">
    <location>
        <begin position="44"/>
        <end position="64"/>
    </location>
</feature>
<evidence type="ECO:0000259" key="15">
    <source>
        <dbReference type="PROSITE" id="PS50109"/>
    </source>
</evidence>
<evidence type="ECO:0000313" key="16">
    <source>
        <dbReference type="EMBL" id="AQS54629.1"/>
    </source>
</evidence>
<dbReference type="SMART" id="SM00388">
    <property type="entry name" value="HisKA"/>
    <property type="match status" value="1"/>
</dbReference>
<dbReference type="GO" id="GO:0004721">
    <property type="term" value="F:phosphoprotein phosphatase activity"/>
    <property type="evidence" value="ECO:0007669"/>
    <property type="project" value="TreeGrafter"/>
</dbReference>
<keyword evidence="17" id="KW-1185">Reference proteome</keyword>
<dbReference type="RefSeq" id="WP_077718449.1">
    <property type="nucleotide sequence ID" value="NZ_CP019699.1"/>
</dbReference>
<evidence type="ECO:0000256" key="10">
    <source>
        <dbReference type="ARBA" id="ARBA00022840"/>
    </source>
</evidence>
<dbReference type="EMBL" id="CP019699">
    <property type="protein sequence ID" value="AQS54629.1"/>
    <property type="molecule type" value="Genomic_DNA"/>
</dbReference>
<dbReference type="AlphaFoldDB" id="A0A1U9K3L6"/>
<dbReference type="InterPro" id="IPR004358">
    <property type="entry name" value="Sig_transdc_His_kin-like_C"/>
</dbReference>
<evidence type="ECO:0000256" key="3">
    <source>
        <dbReference type="ARBA" id="ARBA00012438"/>
    </source>
</evidence>
<dbReference type="GO" id="GO:0005886">
    <property type="term" value="C:plasma membrane"/>
    <property type="evidence" value="ECO:0007669"/>
    <property type="project" value="UniProtKB-SubCell"/>
</dbReference>
<gene>
    <name evidence="16" type="ORF">B0W44_01350</name>
</gene>
<dbReference type="KEGG" id="ntr:B0W44_01350"/>
<evidence type="ECO:0000256" key="11">
    <source>
        <dbReference type="ARBA" id="ARBA00022989"/>
    </source>
</evidence>
<evidence type="ECO:0000256" key="12">
    <source>
        <dbReference type="ARBA" id="ARBA00023012"/>
    </source>
</evidence>
<accession>A0A1U9K3L6</accession>
<dbReference type="InterPro" id="IPR050351">
    <property type="entry name" value="BphY/WalK/GraS-like"/>
</dbReference>
<dbReference type="PANTHER" id="PTHR45453:SF2">
    <property type="entry name" value="HISTIDINE KINASE"/>
    <property type="match status" value="1"/>
</dbReference>
<dbReference type="PANTHER" id="PTHR45453">
    <property type="entry name" value="PHOSPHATE REGULON SENSOR PROTEIN PHOR"/>
    <property type="match status" value="1"/>
</dbReference>
<comment type="subcellular location">
    <subcellularLocation>
        <location evidence="2">Cell membrane</location>
        <topology evidence="2">Multi-pass membrane protein</topology>
    </subcellularLocation>
</comment>
<keyword evidence="4" id="KW-1003">Cell membrane</keyword>
<evidence type="ECO:0000256" key="7">
    <source>
        <dbReference type="ARBA" id="ARBA00022692"/>
    </source>
</evidence>
<keyword evidence="5" id="KW-0597">Phosphoprotein</keyword>
<evidence type="ECO:0000313" key="17">
    <source>
        <dbReference type="Proteomes" id="UP000188603"/>
    </source>
</evidence>
<dbReference type="OrthoDB" id="9780487at2"/>
<dbReference type="CDD" id="cd00082">
    <property type="entry name" value="HisKA"/>
    <property type="match status" value="1"/>
</dbReference>
<keyword evidence="10" id="KW-0067">ATP-binding</keyword>
<dbReference type="EC" id="2.7.13.3" evidence="3"/>